<reference evidence="6 7" key="1">
    <citation type="submission" date="2019-06" db="EMBL/GenBank/DDBJ databases">
        <title>Sequencing the genomes of 1000 actinobacteria strains.</title>
        <authorList>
            <person name="Klenk H.-P."/>
        </authorList>
    </citation>
    <scope>NUCLEOTIDE SEQUENCE [LARGE SCALE GENOMIC DNA]</scope>
    <source>
        <strain evidence="6 7">DSM 45301</strain>
    </source>
</reference>
<protein>
    <submittedName>
        <fullName evidence="6">TetR family transcriptional regulator</fullName>
    </submittedName>
</protein>
<dbReference type="GO" id="GO:0003677">
    <property type="term" value="F:DNA binding"/>
    <property type="evidence" value="ECO:0007669"/>
    <property type="project" value="UniProtKB-UniRule"/>
</dbReference>
<dbReference type="PROSITE" id="PS50977">
    <property type="entry name" value="HTH_TETR_2"/>
    <property type="match status" value="1"/>
</dbReference>
<dbReference type="Pfam" id="PF16925">
    <property type="entry name" value="TetR_C_13"/>
    <property type="match status" value="1"/>
</dbReference>
<dbReference type="EMBL" id="VFPA01000005">
    <property type="protein sequence ID" value="TQM04294.1"/>
    <property type="molecule type" value="Genomic_DNA"/>
</dbReference>
<dbReference type="Pfam" id="PF00440">
    <property type="entry name" value="TetR_N"/>
    <property type="match status" value="1"/>
</dbReference>
<dbReference type="OrthoDB" id="326421at2"/>
<proteinExistence type="predicted"/>
<dbReference type="InterPro" id="IPR009057">
    <property type="entry name" value="Homeodomain-like_sf"/>
</dbReference>
<keyword evidence="3" id="KW-0804">Transcription</keyword>
<evidence type="ECO:0000313" key="6">
    <source>
        <dbReference type="EMBL" id="TQM04294.1"/>
    </source>
</evidence>
<dbReference type="RefSeq" id="WP_142061566.1">
    <property type="nucleotide sequence ID" value="NZ_VFPA01000005.1"/>
</dbReference>
<keyword evidence="2 4" id="KW-0238">DNA-binding</keyword>
<organism evidence="6 7">
    <name type="scientific">Pseudonocardia kunmingensis</name>
    <dbReference type="NCBI Taxonomy" id="630975"/>
    <lineage>
        <taxon>Bacteria</taxon>
        <taxon>Bacillati</taxon>
        <taxon>Actinomycetota</taxon>
        <taxon>Actinomycetes</taxon>
        <taxon>Pseudonocardiales</taxon>
        <taxon>Pseudonocardiaceae</taxon>
        <taxon>Pseudonocardia</taxon>
    </lineage>
</organism>
<sequence length="192" mass="21003">MSKGQATRGVILDEAGRLARRVGLGGLTIGSLATQTGMSKSGLFAHFGSKESLQLQVLEHSTERFVDEVIRPALRSPRGIPRVRDLFERWLEWDSAEGGCPLVAASFELDDQPGPVRERLVRVQRDWTETLTMVFTSGISEGHFRPDADPHQFSQDVQGVMLAYHLASRLLADPAAADRARRALAALLDAAA</sequence>
<evidence type="ECO:0000256" key="3">
    <source>
        <dbReference type="ARBA" id="ARBA00023163"/>
    </source>
</evidence>
<keyword evidence="7" id="KW-1185">Reference proteome</keyword>
<dbReference type="PRINTS" id="PR00455">
    <property type="entry name" value="HTHTETR"/>
</dbReference>
<dbReference type="AlphaFoldDB" id="A0A543D4N9"/>
<feature type="DNA-binding region" description="H-T-H motif" evidence="4">
    <location>
        <begin position="28"/>
        <end position="47"/>
    </location>
</feature>
<dbReference type="SUPFAM" id="SSF46689">
    <property type="entry name" value="Homeodomain-like"/>
    <property type="match status" value="1"/>
</dbReference>
<name>A0A543D4N9_9PSEU</name>
<evidence type="ECO:0000256" key="1">
    <source>
        <dbReference type="ARBA" id="ARBA00023015"/>
    </source>
</evidence>
<dbReference type="InterPro" id="IPR036271">
    <property type="entry name" value="Tet_transcr_reg_TetR-rel_C_sf"/>
</dbReference>
<evidence type="ECO:0000256" key="4">
    <source>
        <dbReference type="PROSITE-ProRule" id="PRU00335"/>
    </source>
</evidence>
<feature type="domain" description="HTH tetR-type" evidence="5">
    <location>
        <begin position="5"/>
        <end position="65"/>
    </location>
</feature>
<evidence type="ECO:0000259" key="5">
    <source>
        <dbReference type="PROSITE" id="PS50977"/>
    </source>
</evidence>
<dbReference type="SUPFAM" id="SSF48498">
    <property type="entry name" value="Tetracyclin repressor-like, C-terminal domain"/>
    <property type="match status" value="1"/>
</dbReference>
<keyword evidence="1" id="KW-0805">Transcription regulation</keyword>
<dbReference type="PANTHER" id="PTHR47506">
    <property type="entry name" value="TRANSCRIPTIONAL REGULATORY PROTEIN"/>
    <property type="match status" value="1"/>
</dbReference>
<accession>A0A543D4N9</accession>
<gene>
    <name evidence="6" type="ORF">FB558_7327</name>
</gene>
<evidence type="ECO:0000313" key="7">
    <source>
        <dbReference type="Proteomes" id="UP000315677"/>
    </source>
</evidence>
<dbReference type="PANTHER" id="PTHR47506:SF6">
    <property type="entry name" value="HTH-TYPE TRANSCRIPTIONAL REPRESSOR NEMR"/>
    <property type="match status" value="1"/>
</dbReference>
<dbReference type="Gene3D" id="1.10.357.10">
    <property type="entry name" value="Tetracycline Repressor, domain 2"/>
    <property type="match status" value="1"/>
</dbReference>
<dbReference type="InterPro" id="IPR011075">
    <property type="entry name" value="TetR_C"/>
</dbReference>
<comment type="caution">
    <text evidence="6">The sequence shown here is derived from an EMBL/GenBank/DDBJ whole genome shotgun (WGS) entry which is preliminary data.</text>
</comment>
<dbReference type="InterPro" id="IPR001647">
    <property type="entry name" value="HTH_TetR"/>
</dbReference>
<evidence type="ECO:0000256" key="2">
    <source>
        <dbReference type="ARBA" id="ARBA00023125"/>
    </source>
</evidence>
<dbReference type="Gene3D" id="1.10.10.60">
    <property type="entry name" value="Homeodomain-like"/>
    <property type="match status" value="1"/>
</dbReference>
<dbReference type="Proteomes" id="UP000315677">
    <property type="component" value="Unassembled WGS sequence"/>
</dbReference>